<sequence length="138" mass="14820">MERNGIALTHIRLMAQKMRRAGLGEIQWQDENTSVRLRFAPAAVPTPVLPEPESKPAALTAVVATLPGQVVLAHPSAGEPLVQPGQRVKQHQLLALLKVGPLYLPVHSPAEGRVIDVLVESGQIVEYGSEIMQLSGAD</sequence>
<gene>
    <name evidence="2" type="ORF">F3J40_19925</name>
</gene>
<evidence type="ECO:0000313" key="3">
    <source>
        <dbReference type="Proteomes" id="UP001515683"/>
    </source>
</evidence>
<organism evidence="2 3">
    <name type="scientific">Candidatus Pantoea multigeneris</name>
    <dbReference type="NCBI Taxonomy" id="2608357"/>
    <lineage>
        <taxon>Bacteria</taxon>
        <taxon>Pseudomonadati</taxon>
        <taxon>Pseudomonadota</taxon>
        <taxon>Gammaproteobacteria</taxon>
        <taxon>Enterobacterales</taxon>
        <taxon>Erwiniaceae</taxon>
        <taxon>Pantoea</taxon>
    </lineage>
</organism>
<evidence type="ECO:0000259" key="1">
    <source>
        <dbReference type="Pfam" id="PF00364"/>
    </source>
</evidence>
<dbReference type="RefSeq" id="WP_167017445.1">
    <property type="nucleotide sequence ID" value="NZ_VWXF01000010.1"/>
</dbReference>
<dbReference type="Proteomes" id="UP001515683">
    <property type="component" value="Unassembled WGS sequence"/>
</dbReference>
<dbReference type="Gene3D" id="2.40.50.100">
    <property type="match status" value="1"/>
</dbReference>
<dbReference type="InterPro" id="IPR011053">
    <property type="entry name" value="Single_hybrid_motif"/>
</dbReference>
<evidence type="ECO:0000313" key="2">
    <source>
        <dbReference type="EMBL" id="NIF23854.1"/>
    </source>
</evidence>
<dbReference type="CDD" id="cd06850">
    <property type="entry name" value="biotinyl_domain"/>
    <property type="match status" value="1"/>
</dbReference>
<feature type="domain" description="Lipoyl-binding" evidence="1">
    <location>
        <begin position="77"/>
        <end position="134"/>
    </location>
</feature>
<name>A0ABX0RGD1_9GAMM</name>
<dbReference type="Pfam" id="PF00364">
    <property type="entry name" value="Biotin_lipoyl"/>
    <property type="match status" value="1"/>
</dbReference>
<protein>
    <submittedName>
        <fullName evidence="2">Acetyl-CoA carboxylase biotin carboxyl carrier protein subunit</fullName>
    </submittedName>
</protein>
<keyword evidence="3" id="KW-1185">Reference proteome</keyword>
<accession>A0ABX0RGD1</accession>
<dbReference type="EMBL" id="VWXF01000010">
    <property type="protein sequence ID" value="NIF23854.1"/>
    <property type="molecule type" value="Genomic_DNA"/>
</dbReference>
<reference evidence="2 3" key="1">
    <citation type="journal article" date="2019" name="bioRxiv">
        <title>Bacteria contribute to plant secondary compound degradation in a generalist herbivore system.</title>
        <authorList>
            <person name="Francoeur C.B."/>
            <person name="Khadempour L."/>
            <person name="Moreira-Soto R.D."/>
            <person name="Gotting K."/>
            <person name="Book A.J."/>
            <person name="Pinto-Tomas A.A."/>
            <person name="Keefover-Ring K."/>
            <person name="Currie C.R."/>
        </authorList>
    </citation>
    <scope>NUCLEOTIDE SEQUENCE [LARGE SCALE GENOMIC DNA]</scope>
    <source>
        <strain evidence="2">Acro-835</strain>
    </source>
</reference>
<proteinExistence type="predicted"/>
<comment type="caution">
    <text evidence="2">The sequence shown here is derived from an EMBL/GenBank/DDBJ whole genome shotgun (WGS) entry which is preliminary data.</text>
</comment>
<dbReference type="InterPro" id="IPR000089">
    <property type="entry name" value="Biotin_lipoyl"/>
</dbReference>
<dbReference type="SUPFAM" id="SSF51230">
    <property type="entry name" value="Single hybrid motif"/>
    <property type="match status" value="1"/>
</dbReference>